<accession>A0A1F8DV86</accession>
<name>A0A1F8DV86_9BACT</name>
<keyword evidence="1" id="KW-0812">Transmembrane</keyword>
<keyword evidence="2" id="KW-0732">Signal</keyword>
<proteinExistence type="predicted"/>
<evidence type="ECO:0000313" key="4">
    <source>
        <dbReference type="Proteomes" id="UP000177029"/>
    </source>
</evidence>
<comment type="caution">
    <text evidence="3">The sequence shown here is derived from an EMBL/GenBank/DDBJ whole genome shotgun (WGS) entry which is preliminary data.</text>
</comment>
<evidence type="ECO:0000256" key="1">
    <source>
        <dbReference type="SAM" id="Phobius"/>
    </source>
</evidence>
<dbReference type="Proteomes" id="UP000177029">
    <property type="component" value="Unassembled WGS sequence"/>
</dbReference>
<dbReference type="EMBL" id="MGIP01000001">
    <property type="protein sequence ID" value="OGM92527.1"/>
    <property type="molecule type" value="Genomic_DNA"/>
</dbReference>
<dbReference type="AlphaFoldDB" id="A0A1F8DV86"/>
<reference evidence="3 4" key="1">
    <citation type="journal article" date="2016" name="Nat. Commun.">
        <title>Thousands of microbial genomes shed light on interconnected biogeochemical processes in an aquifer system.</title>
        <authorList>
            <person name="Anantharaman K."/>
            <person name="Brown C.T."/>
            <person name="Hug L.A."/>
            <person name="Sharon I."/>
            <person name="Castelle C.J."/>
            <person name="Probst A.J."/>
            <person name="Thomas B.C."/>
            <person name="Singh A."/>
            <person name="Wilkins M.J."/>
            <person name="Karaoz U."/>
            <person name="Brodie E.L."/>
            <person name="Williams K.H."/>
            <person name="Hubbard S.S."/>
            <person name="Banfield J.F."/>
        </authorList>
    </citation>
    <scope>NUCLEOTIDE SEQUENCE [LARGE SCALE GENOMIC DNA]</scope>
</reference>
<feature type="chain" id="PRO_5009535214" description="Cohesin domain-containing protein" evidence="2">
    <location>
        <begin position="24"/>
        <end position="303"/>
    </location>
</feature>
<protein>
    <recommendedName>
        <fullName evidence="5">Cohesin domain-containing protein</fullName>
    </recommendedName>
</protein>
<keyword evidence="1" id="KW-1133">Transmembrane helix</keyword>
<gene>
    <name evidence="3" type="ORF">A2755_00320</name>
</gene>
<feature type="signal peptide" evidence="2">
    <location>
        <begin position="1"/>
        <end position="23"/>
    </location>
</feature>
<keyword evidence="1" id="KW-0472">Membrane</keyword>
<organism evidence="3 4">
    <name type="scientific">Candidatus Wolfebacteria bacterium RIFCSPHIGHO2_01_FULL_48_22</name>
    <dbReference type="NCBI Taxonomy" id="1802555"/>
    <lineage>
        <taxon>Bacteria</taxon>
        <taxon>Candidatus Wolfeibacteriota</taxon>
    </lineage>
</organism>
<evidence type="ECO:0000313" key="3">
    <source>
        <dbReference type="EMBL" id="OGM92527.1"/>
    </source>
</evidence>
<evidence type="ECO:0000256" key="2">
    <source>
        <dbReference type="SAM" id="SignalP"/>
    </source>
</evidence>
<feature type="transmembrane region" description="Helical" evidence="1">
    <location>
        <begin position="278"/>
        <end position="298"/>
    </location>
</feature>
<sequence length="303" mass="32857">MKKIITASLIALCICAGAYVAHAQSPRILLDGTVREAPVGSAQDIRILLDAGGVSINAFTLAIHVPDELEVEAIRDGSSIVGVWLEKEFDDRNNVIRLEGIMPGGFAGTTIPNSMIVQPGLLAVLQIRAKQEGVWHITASQGRAYVHNGSGSEVGISDVSYELITSGSGENSTDAQDVTDTAAPEPFQIFIARTDGEFGGKYVASFSAKDRDSGIKRYEARQTIRTAIIPIPAPWREAASPMTLAYQWLPSIIEIKAIDFSGNERTEAMQHPQRDLRWYEYVDILIVLLVVVAAGGILRKKVL</sequence>
<evidence type="ECO:0008006" key="5">
    <source>
        <dbReference type="Google" id="ProtNLM"/>
    </source>
</evidence>
<dbReference type="STRING" id="1802555.A2755_00320"/>